<sequence length="374" mass="40823">MATDYKQKASPTAHNQSKAPSTSAIKLIRSGNASVRERSTFSGTTWRPKRLELDGEALTILNPSSNKRIRISLRDIVSLERTDLTDHSLGLKARDKCYNLSFSSDPELYDWQDDIYQRCPLGNYSAPFDFVHKSHIGSDSVTGTFTDANILPIYAEIIGGQPAGGRPSSAIVVSQRSRPASGAPLAAVVKNGSSPSSTSTILEGLYVVKHSGLFAGWMWRERWLTLTPQTLVIHRRSNKVSSAAKTISLPTVTRVEPDAKRDNCLIVEFTTRPASSSSAAAPPTDTIAILFKENSDLYTWRDELYLRSALSSPIGNPTNFVHHMHVGFDPVTGAFTGLPADWQAVNPSSSTAGDKKTRRQSRRKSAPLEVPAIA</sequence>
<dbReference type="Gene3D" id="3.90.810.10">
    <property type="entry name" value="CRIB domain"/>
    <property type="match status" value="2"/>
</dbReference>
<evidence type="ECO:0000256" key="4">
    <source>
        <dbReference type="ARBA" id="ARBA00022741"/>
    </source>
</evidence>
<name>A0A8S0VXX5_CYCAE</name>
<evidence type="ECO:0000259" key="8">
    <source>
        <dbReference type="PROSITE" id="PS50003"/>
    </source>
</evidence>
<organism evidence="10 11">
    <name type="scientific">Cyclocybe aegerita</name>
    <name type="common">Black poplar mushroom</name>
    <name type="synonym">Agrocybe aegerita</name>
    <dbReference type="NCBI Taxonomy" id="1973307"/>
    <lineage>
        <taxon>Eukaryota</taxon>
        <taxon>Fungi</taxon>
        <taxon>Dikarya</taxon>
        <taxon>Basidiomycota</taxon>
        <taxon>Agaricomycotina</taxon>
        <taxon>Agaricomycetes</taxon>
        <taxon>Agaricomycetidae</taxon>
        <taxon>Agaricales</taxon>
        <taxon>Agaricineae</taxon>
        <taxon>Bolbitiaceae</taxon>
        <taxon>Cyclocybe</taxon>
    </lineage>
</organism>
<dbReference type="GO" id="GO:0005524">
    <property type="term" value="F:ATP binding"/>
    <property type="evidence" value="ECO:0007669"/>
    <property type="project" value="UniProtKB-KW"/>
</dbReference>
<evidence type="ECO:0000313" key="10">
    <source>
        <dbReference type="EMBL" id="CAA7266394.1"/>
    </source>
</evidence>
<protein>
    <recommendedName>
        <fullName evidence="1">non-specific serine/threonine protein kinase</fullName>
        <ecNumber evidence="1">2.7.11.1</ecNumber>
    </recommendedName>
</protein>
<evidence type="ECO:0000256" key="7">
    <source>
        <dbReference type="SAM" id="MobiDB-lite"/>
    </source>
</evidence>
<dbReference type="InterPro" id="IPR000095">
    <property type="entry name" value="CRIB_dom"/>
</dbReference>
<keyword evidence="4" id="KW-0547">Nucleotide-binding</keyword>
<dbReference type="SMART" id="SM00233">
    <property type="entry name" value="PH"/>
    <property type="match status" value="2"/>
</dbReference>
<reference evidence="10 11" key="1">
    <citation type="submission" date="2020-01" db="EMBL/GenBank/DDBJ databases">
        <authorList>
            <person name="Gupta K D."/>
        </authorList>
    </citation>
    <scope>NUCLEOTIDE SEQUENCE [LARGE SCALE GENOMIC DNA]</scope>
</reference>
<dbReference type="Proteomes" id="UP000467700">
    <property type="component" value="Unassembled WGS sequence"/>
</dbReference>
<dbReference type="AlphaFoldDB" id="A0A8S0VXX5"/>
<feature type="domain" description="CRIB" evidence="9">
    <location>
        <begin position="124"/>
        <end position="137"/>
    </location>
</feature>
<evidence type="ECO:0000256" key="5">
    <source>
        <dbReference type="ARBA" id="ARBA00022777"/>
    </source>
</evidence>
<evidence type="ECO:0000256" key="6">
    <source>
        <dbReference type="ARBA" id="ARBA00022840"/>
    </source>
</evidence>
<dbReference type="PROSITE" id="PS50003">
    <property type="entry name" value="PH_DOMAIN"/>
    <property type="match status" value="2"/>
</dbReference>
<keyword evidence="3" id="KW-0808">Transferase</keyword>
<dbReference type="EMBL" id="CACVBS010000054">
    <property type="protein sequence ID" value="CAA7266394.1"/>
    <property type="molecule type" value="Genomic_DNA"/>
</dbReference>
<dbReference type="PROSITE" id="PS50108">
    <property type="entry name" value="CRIB"/>
    <property type="match status" value="2"/>
</dbReference>
<feature type="compositionally biased region" description="Polar residues" evidence="7">
    <location>
        <begin position="9"/>
        <end position="24"/>
    </location>
</feature>
<evidence type="ECO:0000259" key="9">
    <source>
        <dbReference type="PROSITE" id="PS50108"/>
    </source>
</evidence>
<feature type="compositionally biased region" description="Basic residues" evidence="7">
    <location>
        <begin position="356"/>
        <end position="365"/>
    </location>
</feature>
<accession>A0A8S0VXX5</accession>
<dbReference type="EC" id="2.7.11.1" evidence="1"/>
<dbReference type="Pfam" id="PF00786">
    <property type="entry name" value="PBD"/>
    <property type="match status" value="2"/>
</dbReference>
<keyword evidence="6" id="KW-0067">ATP-binding</keyword>
<dbReference type="GO" id="GO:0004674">
    <property type="term" value="F:protein serine/threonine kinase activity"/>
    <property type="evidence" value="ECO:0007669"/>
    <property type="project" value="UniProtKB-KW"/>
</dbReference>
<dbReference type="CDD" id="cd01093">
    <property type="entry name" value="CRIB_PAK_like"/>
    <property type="match status" value="1"/>
</dbReference>
<feature type="domain" description="PH" evidence="8">
    <location>
        <begin position="26"/>
        <end position="120"/>
    </location>
</feature>
<feature type="domain" description="CRIB" evidence="9">
    <location>
        <begin position="314"/>
        <end position="327"/>
    </location>
</feature>
<feature type="region of interest" description="Disordered" evidence="7">
    <location>
        <begin position="344"/>
        <end position="374"/>
    </location>
</feature>
<keyword evidence="5" id="KW-0418">Kinase</keyword>
<dbReference type="SMART" id="SM00285">
    <property type="entry name" value="PBD"/>
    <property type="match status" value="2"/>
</dbReference>
<dbReference type="InterPro" id="IPR001849">
    <property type="entry name" value="PH_domain"/>
</dbReference>
<evidence type="ECO:0000313" key="11">
    <source>
        <dbReference type="Proteomes" id="UP000467700"/>
    </source>
</evidence>
<feature type="domain" description="PH" evidence="8">
    <location>
        <begin position="199"/>
        <end position="309"/>
    </location>
</feature>
<dbReference type="Pfam" id="PF00169">
    <property type="entry name" value="PH"/>
    <property type="match status" value="1"/>
</dbReference>
<keyword evidence="2" id="KW-0723">Serine/threonine-protein kinase</keyword>
<evidence type="ECO:0000256" key="3">
    <source>
        <dbReference type="ARBA" id="ARBA00022679"/>
    </source>
</evidence>
<dbReference type="InterPro" id="IPR033923">
    <property type="entry name" value="PAK_BD"/>
</dbReference>
<evidence type="ECO:0000256" key="1">
    <source>
        <dbReference type="ARBA" id="ARBA00012513"/>
    </source>
</evidence>
<dbReference type="InterPro" id="IPR036936">
    <property type="entry name" value="CRIB_dom_sf"/>
</dbReference>
<proteinExistence type="predicted"/>
<comment type="caution">
    <text evidence="10">The sequence shown here is derived from an EMBL/GenBank/DDBJ whole genome shotgun (WGS) entry which is preliminary data.</text>
</comment>
<dbReference type="OrthoDB" id="248923at2759"/>
<dbReference type="SUPFAM" id="SSF50729">
    <property type="entry name" value="PH domain-like"/>
    <property type="match status" value="2"/>
</dbReference>
<keyword evidence="11" id="KW-1185">Reference proteome</keyword>
<feature type="region of interest" description="Disordered" evidence="7">
    <location>
        <begin position="1"/>
        <end position="24"/>
    </location>
</feature>
<evidence type="ECO:0000256" key="2">
    <source>
        <dbReference type="ARBA" id="ARBA00022527"/>
    </source>
</evidence>
<gene>
    <name evidence="10" type="ORF">AAE3_LOCUS8632</name>
</gene>